<name>C9LCD5_BLAHA</name>
<dbReference type="Proteomes" id="UP000003755">
    <property type="component" value="Unassembled WGS sequence"/>
</dbReference>
<gene>
    <name evidence="1" type="ORF">BLAHAN_07093</name>
</gene>
<dbReference type="EMBL" id="ABYU02000049">
    <property type="protein sequence ID" value="EEX20359.1"/>
    <property type="molecule type" value="Genomic_DNA"/>
</dbReference>
<keyword evidence="2" id="KW-1185">Reference proteome</keyword>
<reference evidence="1" key="1">
    <citation type="submission" date="2009-09" db="EMBL/GenBank/DDBJ databases">
        <authorList>
            <person name="Weinstock G."/>
            <person name="Sodergren E."/>
            <person name="Clifton S."/>
            <person name="Fulton L."/>
            <person name="Fulton B."/>
            <person name="Courtney L."/>
            <person name="Fronick C."/>
            <person name="Harrison M."/>
            <person name="Strong C."/>
            <person name="Farmer C."/>
            <person name="Delahaunty K."/>
            <person name="Markovic C."/>
            <person name="Hall O."/>
            <person name="Minx P."/>
            <person name="Tomlinson C."/>
            <person name="Mitreva M."/>
            <person name="Nelson J."/>
            <person name="Hou S."/>
            <person name="Wollam A."/>
            <person name="Pepin K.H."/>
            <person name="Johnson M."/>
            <person name="Bhonagiri V."/>
            <person name="Nash W.E."/>
            <person name="Warren W."/>
            <person name="Chinwalla A."/>
            <person name="Mardis E.R."/>
            <person name="Wilson R.K."/>
        </authorList>
    </citation>
    <scope>NUCLEOTIDE SEQUENCE [LARGE SCALE GENOMIC DNA]</scope>
    <source>
        <strain evidence="1">DSM 20583</strain>
    </source>
</reference>
<evidence type="ECO:0000313" key="1">
    <source>
        <dbReference type="EMBL" id="EEX20359.1"/>
    </source>
</evidence>
<dbReference type="HOGENOM" id="CLU_3230346_0_0_9"/>
<protein>
    <submittedName>
        <fullName evidence="1">Uncharacterized protein</fullName>
    </submittedName>
</protein>
<proteinExistence type="predicted"/>
<sequence>MQQGGFFRSQEIALLLNLFSLIKFFVICYNECYRIPLQNGGKV</sequence>
<dbReference type="AlphaFoldDB" id="C9LCD5"/>
<dbReference type="STRING" id="537007.BLAHAN_07093"/>
<evidence type="ECO:0000313" key="2">
    <source>
        <dbReference type="Proteomes" id="UP000003755"/>
    </source>
</evidence>
<organism evidence="1 2">
    <name type="scientific">Blautia hansenii DSM 20583</name>
    <dbReference type="NCBI Taxonomy" id="537007"/>
    <lineage>
        <taxon>Bacteria</taxon>
        <taxon>Bacillati</taxon>
        <taxon>Bacillota</taxon>
        <taxon>Clostridia</taxon>
        <taxon>Lachnospirales</taxon>
        <taxon>Lachnospiraceae</taxon>
        <taxon>Blautia</taxon>
    </lineage>
</organism>
<accession>C9LCD5</accession>
<comment type="caution">
    <text evidence="1">The sequence shown here is derived from an EMBL/GenBank/DDBJ whole genome shotgun (WGS) entry which is preliminary data.</text>
</comment>